<name>A0A7J8MQU0_9ROSI</name>
<accession>A0A7J8MQU0</accession>
<keyword evidence="1" id="KW-1133">Transmembrane helix</keyword>
<comment type="caution">
    <text evidence="2">The sequence shown here is derived from an EMBL/GenBank/DDBJ whole genome shotgun (WGS) entry which is preliminary data.</text>
</comment>
<keyword evidence="3" id="KW-1185">Reference proteome</keyword>
<dbReference type="AlphaFoldDB" id="A0A7J8MQU0"/>
<evidence type="ECO:0000313" key="3">
    <source>
        <dbReference type="Proteomes" id="UP000593572"/>
    </source>
</evidence>
<dbReference type="EMBL" id="JABEZX010000009">
    <property type="protein sequence ID" value="MBA0567016.1"/>
    <property type="molecule type" value="Genomic_DNA"/>
</dbReference>
<keyword evidence="1" id="KW-0472">Membrane</keyword>
<proteinExistence type="predicted"/>
<feature type="transmembrane region" description="Helical" evidence="1">
    <location>
        <begin position="6"/>
        <end position="27"/>
    </location>
</feature>
<keyword evidence="1" id="KW-0812">Transmembrane</keyword>
<organism evidence="2 3">
    <name type="scientific">Gossypium lobatum</name>
    <dbReference type="NCBI Taxonomy" id="34289"/>
    <lineage>
        <taxon>Eukaryota</taxon>
        <taxon>Viridiplantae</taxon>
        <taxon>Streptophyta</taxon>
        <taxon>Embryophyta</taxon>
        <taxon>Tracheophyta</taxon>
        <taxon>Spermatophyta</taxon>
        <taxon>Magnoliopsida</taxon>
        <taxon>eudicotyledons</taxon>
        <taxon>Gunneridae</taxon>
        <taxon>Pentapetalae</taxon>
        <taxon>rosids</taxon>
        <taxon>malvids</taxon>
        <taxon>Malvales</taxon>
        <taxon>Malvaceae</taxon>
        <taxon>Malvoideae</taxon>
        <taxon>Gossypium</taxon>
    </lineage>
</organism>
<dbReference type="Proteomes" id="UP000593572">
    <property type="component" value="Unassembled WGS sequence"/>
</dbReference>
<evidence type="ECO:0000313" key="2">
    <source>
        <dbReference type="EMBL" id="MBA0567016.1"/>
    </source>
</evidence>
<reference evidence="2 3" key="1">
    <citation type="journal article" date="2019" name="Genome Biol. Evol.">
        <title>Insights into the evolution of the New World diploid cottons (Gossypium, subgenus Houzingenia) based on genome sequencing.</title>
        <authorList>
            <person name="Grover C.E."/>
            <person name="Arick M.A. 2nd"/>
            <person name="Thrash A."/>
            <person name="Conover J.L."/>
            <person name="Sanders W.S."/>
            <person name="Peterson D.G."/>
            <person name="Frelichowski J.E."/>
            <person name="Scheffler J.A."/>
            <person name="Scheffler B.E."/>
            <person name="Wendel J.F."/>
        </authorList>
    </citation>
    <scope>NUCLEOTIDE SEQUENCE [LARGE SCALE GENOMIC DNA]</scope>
    <source>
        <strain evidence="2">157</strain>
        <tissue evidence="2">Leaf</tissue>
    </source>
</reference>
<sequence length="37" mass="4190">MGKLLLFFVQLLMVEAIFLISTLFLLLQTPLLPTSKP</sequence>
<protein>
    <submittedName>
        <fullName evidence="2">Uncharacterized protein</fullName>
    </submittedName>
</protein>
<evidence type="ECO:0000256" key="1">
    <source>
        <dbReference type="SAM" id="Phobius"/>
    </source>
</evidence>
<gene>
    <name evidence="2" type="ORF">Golob_011782</name>
</gene>